<keyword evidence="12" id="KW-1185">Reference proteome</keyword>
<dbReference type="RefSeq" id="XP_014154465.1">
    <property type="nucleotide sequence ID" value="XM_014298990.1"/>
</dbReference>
<keyword evidence="5 10" id="KW-0547">Nucleotide-binding</keyword>
<dbReference type="Gene3D" id="1.10.240.10">
    <property type="entry name" value="Tyrosyl-Transfer RNA Synthetase"/>
    <property type="match status" value="1"/>
</dbReference>
<dbReference type="CDD" id="cd00806">
    <property type="entry name" value="TrpRS_core"/>
    <property type="match status" value="1"/>
</dbReference>
<dbReference type="GO" id="GO:0005759">
    <property type="term" value="C:mitochondrial matrix"/>
    <property type="evidence" value="ECO:0007669"/>
    <property type="project" value="TreeGrafter"/>
</dbReference>
<evidence type="ECO:0000256" key="9">
    <source>
        <dbReference type="ARBA" id="ARBA00030268"/>
    </source>
</evidence>
<sequence>MSLAPFAGVPTLGNYFGALQNWVRMQDETKTSLYMVVDLHALTIPQNPDTLRVGIRDMAMTLLAIGLDPQKSIIFQQSKVRQHAELGWILSCICPYGMLGKMTQWKDKGVKQNKQVGLFTYPVLQAADILIYSATHVPVGADQRQHLELTRDLAGIFNHKYDTDILRLPEAIFNSSERVMSFREPTKKMSKSDPHDYSRINLNDSDDLIMKKLRKAVTDSEDGIEYDQANRLPLANLIDLAVAATGKTREQVCSECSGMNKLQFKEYLAHQLIAIVAPIREEYARLESDRGYVDAVLNEGSSRASAIAEQNMVRIKEVIGIN</sequence>
<evidence type="ECO:0000313" key="12">
    <source>
        <dbReference type="Proteomes" id="UP000054560"/>
    </source>
</evidence>
<dbReference type="EMBL" id="KQ242135">
    <property type="protein sequence ID" value="KNC80563.1"/>
    <property type="molecule type" value="Genomic_DNA"/>
</dbReference>
<keyword evidence="7 10" id="KW-0648">Protein biosynthesis</keyword>
<dbReference type="STRING" id="667725.A0A0L0FXA3"/>
<comment type="similarity">
    <text evidence="2 10">Belongs to the class-I aminoacyl-tRNA synthetase family.</text>
</comment>
<dbReference type="InterPro" id="IPR002306">
    <property type="entry name" value="Trp-tRNA-ligase"/>
</dbReference>
<evidence type="ECO:0000256" key="3">
    <source>
        <dbReference type="ARBA" id="ARBA00013161"/>
    </source>
</evidence>
<dbReference type="eggNOG" id="KOG2713">
    <property type="taxonomic scope" value="Eukaryota"/>
</dbReference>
<dbReference type="InterPro" id="IPR014729">
    <property type="entry name" value="Rossmann-like_a/b/a_fold"/>
</dbReference>
<dbReference type="GeneID" id="25907585"/>
<dbReference type="EC" id="6.1.1.2" evidence="3"/>
<dbReference type="Gene3D" id="3.40.50.620">
    <property type="entry name" value="HUPs"/>
    <property type="match status" value="1"/>
</dbReference>
<name>A0A0L0FXA3_9EUKA</name>
<dbReference type="GO" id="GO:0070183">
    <property type="term" value="P:mitochondrial tryptophanyl-tRNA aminoacylation"/>
    <property type="evidence" value="ECO:0007669"/>
    <property type="project" value="TreeGrafter"/>
</dbReference>
<dbReference type="PRINTS" id="PR01039">
    <property type="entry name" value="TRNASYNTHTRP"/>
</dbReference>
<dbReference type="PANTHER" id="PTHR43766:SF1">
    <property type="entry name" value="TRYPTOPHAN--TRNA LIGASE, MITOCHONDRIAL"/>
    <property type="match status" value="1"/>
</dbReference>
<dbReference type="PROSITE" id="PS00178">
    <property type="entry name" value="AA_TRNA_LIGASE_I"/>
    <property type="match status" value="1"/>
</dbReference>
<dbReference type="InterPro" id="IPR050203">
    <property type="entry name" value="Trp-tRNA_synthetase"/>
</dbReference>
<gene>
    <name evidence="11" type="ORF">SARC_07081</name>
</gene>
<dbReference type="Proteomes" id="UP000054560">
    <property type="component" value="Unassembled WGS sequence"/>
</dbReference>
<dbReference type="OrthoDB" id="15808at2759"/>
<dbReference type="InterPro" id="IPR001412">
    <property type="entry name" value="aa-tRNA-synth_I_CS"/>
</dbReference>
<accession>A0A0L0FXA3</accession>
<dbReference type="SUPFAM" id="SSF52374">
    <property type="entry name" value="Nucleotidylyl transferase"/>
    <property type="match status" value="1"/>
</dbReference>
<reference evidence="11 12" key="1">
    <citation type="submission" date="2011-02" db="EMBL/GenBank/DDBJ databases">
        <title>The Genome Sequence of Sphaeroforma arctica JP610.</title>
        <authorList>
            <consortium name="The Broad Institute Genome Sequencing Platform"/>
            <person name="Russ C."/>
            <person name="Cuomo C."/>
            <person name="Young S.K."/>
            <person name="Zeng Q."/>
            <person name="Gargeya S."/>
            <person name="Alvarado L."/>
            <person name="Berlin A."/>
            <person name="Chapman S.B."/>
            <person name="Chen Z."/>
            <person name="Freedman E."/>
            <person name="Gellesch M."/>
            <person name="Goldberg J."/>
            <person name="Griggs A."/>
            <person name="Gujja S."/>
            <person name="Heilman E."/>
            <person name="Heiman D."/>
            <person name="Howarth C."/>
            <person name="Mehta T."/>
            <person name="Neiman D."/>
            <person name="Pearson M."/>
            <person name="Roberts A."/>
            <person name="Saif S."/>
            <person name="Shea T."/>
            <person name="Shenoy N."/>
            <person name="Sisk P."/>
            <person name="Stolte C."/>
            <person name="Sykes S."/>
            <person name="White J."/>
            <person name="Yandava C."/>
            <person name="Burger G."/>
            <person name="Gray M.W."/>
            <person name="Holland P.W.H."/>
            <person name="King N."/>
            <person name="Lang F.B.F."/>
            <person name="Roger A.J."/>
            <person name="Ruiz-Trillo I."/>
            <person name="Haas B."/>
            <person name="Nusbaum C."/>
            <person name="Birren B."/>
        </authorList>
    </citation>
    <scope>NUCLEOTIDE SEQUENCE [LARGE SCALE GENOMIC DNA]</scope>
    <source>
        <strain evidence="11 12">JP610</strain>
    </source>
</reference>
<keyword evidence="4 10" id="KW-0436">Ligase</keyword>
<evidence type="ECO:0000256" key="6">
    <source>
        <dbReference type="ARBA" id="ARBA00022840"/>
    </source>
</evidence>
<dbReference type="InterPro" id="IPR002305">
    <property type="entry name" value="aa-tRNA-synth_Ic"/>
</dbReference>
<dbReference type="GO" id="GO:0004830">
    <property type="term" value="F:tryptophan-tRNA ligase activity"/>
    <property type="evidence" value="ECO:0007669"/>
    <property type="project" value="UniProtKB-EC"/>
</dbReference>
<dbReference type="AlphaFoldDB" id="A0A0L0FXA3"/>
<dbReference type="NCBIfam" id="TIGR00233">
    <property type="entry name" value="trpS"/>
    <property type="match status" value="1"/>
</dbReference>
<protein>
    <recommendedName>
        <fullName evidence="3">tryptophan--tRNA ligase</fullName>
        <ecNumber evidence="3">6.1.1.2</ecNumber>
    </recommendedName>
    <alternativeName>
        <fullName evidence="9">Tryptophanyl-tRNA synthetase</fullName>
    </alternativeName>
</protein>
<keyword evidence="8 10" id="KW-0030">Aminoacyl-tRNA synthetase</keyword>
<keyword evidence="6 10" id="KW-0067">ATP-binding</keyword>
<evidence type="ECO:0000256" key="2">
    <source>
        <dbReference type="ARBA" id="ARBA00005594"/>
    </source>
</evidence>
<proteinExistence type="inferred from homology"/>
<evidence type="ECO:0000256" key="5">
    <source>
        <dbReference type="ARBA" id="ARBA00022741"/>
    </source>
</evidence>
<evidence type="ECO:0000256" key="10">
    <source>
        <dbReference type="RuleBase" id="RU363036"/>
    </source>
</evidence>
<dbReference type="FunFam" id="1.10.240.10:FF:000002">
    <property type="entry name" value="Tryptophan--tRNA ligase"/>
    <property type="match status" value="1"/>
</dbReference>
<comment type="subcellular location">
    <subcellularLocation>
        <location evidence="1">Mitochondrion</location>
    </subcellularLocation>
</comment>
<evidence type="ECO:0000256" key="1">
    <source>
        <dbReference type="ARBA" id="ARBA00004173"/>
    </source>
</evidence>
<evidence type="ECO:0000313" key="11">
    <source>
        <dbReference type="EMBL" id="KNC80563.1"/>
    </source>
</evidence>
<dbReference type="Pfam" id="PF00579">
    <property type="entry name" value="tRNA-synt_1b"/>
    <property type="match status" value="1"/>
</dbReference>
<dbReference type="PANTHER" id="PTHR43766">
    <property type="entry name" value="TRYPTOPHAN--TRNA LIGASE, MITOCHONDRIAL"/>
    <property type="match status" value="1"/>
</dbReference>
<dbReference type="GO" id="GO:0005524">
    <property type="term" value="F:ATP binding"/>
    <property type="evidence" value="ECO:0007669"/>
    <property type="project" value="UniProtKB-KW"/>
</dbReference>
<evidence type="ECO:0000256" key="8">
    <source>
        <dbReference type="ARBA" id="ARBA00023146"/>
    </source>
</evidence>
<evidence type="ECO:0000256" key="7">
    <source>
        <dbReference type="ARBA" id="ARBA00022917"/>
    </source>
</evidence>
<evidence type="ECO:0000256" key="4">
    <source>
        <dbReference type="ARBA" id="ARBA00022598"/>
    </source>
</evidence>
<organism evidence="11 12">
    <name type="scientific">Sphaeroforma arctica JP610</name>
    <dbReference type="NCBI Taxonomy" id="667725"/>
    <lineage>
        <taxon>Eukaryota</taxon>
        <taxon>Ichthyosporea</taxon>
        <taxon>Ichthyophonida</taxon>
        <taxon>Sphaeroforma</taxon>
    </lineage>
</organism>